<dbReference type="InterPro" id="IPR029063">
    <property type="entry name" value="SAM-dependent_MTases_sf"/>
</dbReference>
<accession>A0A1Q9EFF5</accession>
<dbReference type="SUPFAM" id="SSF56349">
    <property type="entry name" value="DNA breaking-rejoining enzymes"/>
    <property type="match status" value="1"/>
</dbReference>
<keyword evidence="5" id="KW-1185">Reference proteome</keyword>
<feature type="region of interest" description="Disordered" evidence="2">
    <location>
        <begin position="2687"/>
        <end position="2769"/>
    </location>
</feature>
<dbReference type="GO" id="GO:0061632">
    <property type="term" value="F:RNA lariat debranching enzyme activator activity"/>
    <property type="evidence" value="ECO:0007669"/>
    <property type="project" value="TreeGrafter"/>
</dbReference>
<feature type="region of interest" description="Disordered" evidence="2">
    <location>
        <begin position="1368"/>
        <end position="1389"/>
    </location>
</feature>
<dbReference type="InterPro" id="IPR036265">
    <property type="entry name" value="HIT-like_sf"/>
</dbReference>
<feature type="region of interest" description="Disordered" evidence="2">
    <location>
        <begin position="1702"/>
        <end position="1741"/>
    </location>
</feature>
<evidence type="ECO:0000256" key="2">
    <source>
        <dbReference type="SAM" id="MobiDB-lite"/>
    </source>
</evidence>
<evidence type="ECO:0000313" key="5">
    <source>
        <dbReference type="Proteomes" id="UP000186817"/>
    </source>
</evidence>
<feature type="compositionally biased region" description="Polar residues" evidence="2">
    <location>
        <begin position="2760"/>
        <end position="2769"/>
    </location>
</feature>
<dbReference type="SUPFAM" id="SSF53335">
    <property type="entry name" value="S-adenosyl-L-methionine-dependent methyltransferases"/>
    <property type="match status" value="1"/>
</dbReference>
<dbReference type="Gene3D" id="3.40.50.150">
    <property type="entry name" value="Vaccinia Virus protein VP39"/>
    <property type="match status" value="1"/>
</dbReference>
<dbReference type="PROSITE" id="PS50330">
    <property type="entry name" value="UIM"/>
    <property type="match status" value="1"/>
</dbReference>
<evidence type="ECO:0000256" key="1">
    <source>
        <dbReference type="ARBA" id="ARBA00023172"/>
    </source>
</evidence>
<feature type="region of interest" description="Disordered" evidence="2">
    <location>
        <begin position="778"/>
        <end position="862"/>
    </location>
</feature>
<feature type="compositionally biased region" description="Basic and acidic residues" evidence="2">
    <location>
        <begin position="1705"/>
        <end position="1731"/>
    </location>
</feature>
<gene>
    <name evidence="4" type="ORF">AK812_SmicGene10560</name>
</gene>
<dbReference type="InterPro" id="IPR011010">
    <property type="entry name" value="DNA_brk_join_enz"/>
</dbReference>
<dbReference type="InterPro" id="IPR006768">
    <property type="entry name" value="Cwf19-like_C_dom-1"/>
</dbReference>
<evidence type="ECO:0000313" key="4">
    <source>
        <dbReference type="EMBL" id="OLQ06174.1"/>
    </source>
</evidence>
<dbReference type="Gene3D" id="1.10.443.10">
    <property type="entry name" value="Intergrase catalytic core"/>
    <property type="match status" value="1"/>
</dbReference>
<dbReference type="InterPro" id="IPR040194">
    <property type="entry name" value="Cwf19-like"/>
</dbReference>
<protein>
    <submittedName>
        <fullName evidence="4">CWF19-like protein 1-like</fullName>
    </submittedName>
</protein>
<dbReference type="Proteomes" id="UP000186817">
    <property type="component" value="Unassembled WGS sequence"/>
</dbReference>
<dbReference type="PANTHER" id="PTHR12072:SF4">
    <property type="entry name" value="CWF19-LIKE PROTEIN 1"/>
    <property type="match status" value="1"/>
</dbReference>
<reference evidence="4 5" key="1">
    <citation type="submission" date="2016-02" db="EMBL/GenBank/DDBJ databases">
        <title>Genome analysis of coral dinoflagellate symbionts highlights evolutionary adaptations to a symbiotic lifestyle.</title>
        <authorList>
            <person name="Aranda M."/>
            <person name="Li Y."/>
            <person name="Liew Y.J."/>
            <person name="Baumgarten S."/>
            <person name="Simakov O."/>
            <person name="Wilson M."/>
            <person name="Piel J."/>
            <person name="Ashoor H."/>
            <person name="Bougouffa S."/>
            <person name="Bajic V.B."/>
            <person name="Ryu T."/>
            <person name="Ravasi T."/>
            <person name="Bayer T."/>
            <person name="Micklem G."/>
            <person name="Kim H."/>
            <person name="Bhak J."/>
            <person name="Lajeunesse T.C."/>
            <person name="Voolstra C.R."/>
        </authorList>
    </citation>
    <scope>NUCLEOTIDE SEQUENCE [LARGE SCALE GENOMIC DNA]</scope>
    <source>
        <strain evidence="4 5">CCMP2467</strain>
    </source>
</reference>
<dbReference type="GO" id="GO:0000398">
    <property type="term" value="P:mRNA splicing, via spliceosome"/>
    <property type="evidence" value="ECO:0007669"/>
    <property type="project" value="TreeGrafter"/>
</dbReference>
<feature type="compositionally biased region" description="Basic and acidic residues" evidence="2">
    <location>
        <begin position="842"/>
        <end position="851"/>
    </location>
</feature>
<feature type="region of interest" description="Disordered" evidence="2">
    <location>
        <begin position="88"/>
        <end position="114"/>
    </location>
</feature>
<organism evidence="4 5">
    <name type="scientific">Symbiodinium microadriaticum</name>
    <name type="common">Dinoflagellate</name>
    <name type="synonym">Zooxanthella microadriatica</name>
    <dbReference type="NCBI Taxonomy" id="2951"/>
    <lineage>
        <taxon>Eukaryota</taxon>
        <taxon>Sar</taxon>
        <taxon>Alveolata</taxon>
        <taxon>Dinophyceae</taxon>
        <taxon>Suessiales</taxon>
        <taxon>Symbiodiniaceae</taxon>
        <taxon>Symbiodinium</taxon>
    </lineage>
</organism>
<dbReference type="GO" id="GO:0071014">
    <property type="term" value="C:post-mRNA release spliceosomal complex"/>
    <property type="evidence" value="ECO:0007669"/>
    <property type="project" value="TreeGrafter"/>
</dbReference>
<feature type="domain" description="Cwf19-like C-terminal" evidence="3">
    <location>
        <begin position="386"/>
        <end position="495"/>
    </location>
</feature>
<feature type="region of interest" description="Disordered" evidence="2">
    <location>
        <begin position="2785"/>
        <end position="2811"/>
    </location>
</feature>
<dbReference type="InterPro" id="IPR013762">
    <property type="entry name" value="Integrase-like_cat_sf"/>
</dbReference>
<dbReference type="GO" id="GO:0006310">
    <property type="term" value="P:DNA recombination"/>
    <property type="evidence" value="ECO:0007669"/>
    <property type="project" value="UniProtKB-KW"/>
</dbReference>
<sequence length="2811" mass="306494">MAALTLEILQKSYRWELPQGAESITASALKDHIGERAKGEVLYHKKLSFASNGKVLDDSDEVPLAPSVVQVKGPGSVVQMFGLFCDKGGRPVQRPKAPAPTPAPRPSAQDRPLPAARGYQDMRHFDFGGRGSPFAQSLQSGFRQQANPMAFNATSDRQWPSSGGLTGRNPPPSSPRQGASGYGSHDETVMKNWLNSLAEHQQFSEEQDFSEALLASQATFEADEEAQLRWALEESARMAEEIDAARNVELQSAEEIKKYYMEDLKGGQHKSKAGVGISQRGKVVLVAMRVLVRRRNLGREELPRRKRQRRLTEDELPPAKRRTVTAGTCERDASADEELAAVRVALDDVMSHLLGRPPTPEDRVFRFDAESLKATMESFGSRAQVVEPHADCWFCLVNPKVEKHMIVSASTEVYIATARGPVNPYHVQVLPVKHAPCFAACPPDLQKALKVQMAALQKMFADAGQECLIWERWIPMGTSAANHMQIQVLPIDKSRPGCRDTVHTVMGKKRNRVTIKFVRCRADCLELRYVDLLATVVVMVAVEDAGDGAGSAAGAARPKPGAAAVQMALKILSEATEDMVMDTLEELRLKARARLAALLAQSVAEGHQAYDPDPVVTGPGAFYDSALIAANLFPEDVVDEALAQTAAEGGVVDSSDSISDTPPEGRPAEDQTPVVAGSGPAPTTTACSPPPLSKKATAKAKNPQQLHPHDARQPQTVAVVQPVTVVKAHAPTVLKVQVTVPAEFQDVIATETYSNDPVLVVPKGGTNPNPLFRYPPVPAHVQFGGTPHPTAASQQRQVPVKNLPTTPSGPKDVAPSPPATSTSTTSTSPAEGAPSGKAAGTAEHRFVREPKATGNKSDIPSGVPKAKANPVVLYYILFFLFGAARSVRRIGVAVRVCGARQRIRLGRVFGQSSVLLVPAAMAGASSRAESHTFASLVQVAVSVGAADKLEDLRCAGIKSAAQLSAAPRSQLRSILGDIVLDRLLQPAGANAARGHGARGDLPVVHPYARGSMQRISLEGGAGSFDALDDAFLEDRYARTSRAPIESRWKTWQRLCAARSLDPLPMTQEKIFKVGALLKEGKYRSSAQYFSVAKQRHREAEYAWTDALDLAVQQAVRSINRGLGPARLKRDLFVDRAPSDLDAQLHAAYSRLQVPAEHQFAEPCAVLAVATWFLLRGIEVANVRCTDLNLNRGERLVRLSLPVSKTGGSQPLCPFHGALRLAIAVRRSRQWSSETFLFSCSPTAPSKRQVARLAQVVGFCLHNDASEEWMLSQLEDWAEHAFRVAGAQLLARSMVPLPTIQMLGRWGSMAVMRYVQEAVMNQPAITAAAVASHLSGAAPVRATDTLSDQVRKLVAECIEGEAAVPSDEWLSVPSPQVPSQQRSPPMTTTHPPSLPVLKDLAEEAGLDAKVFQLLLDHGITNSGTFFYTFQDPVAVKKLLTPATVGEGVKLTSGTAVKLDDVQFMVALSVVAHMVDEIRVAKAKRDGVLQSASTTSTAAAAVATSGAKAPKVLPEGYWAEFLAEFQSEKIGGIARQFPTHLLSGADEVLARLVHERVTRSHTPLKLGEIVAHRQFTASGQINPFRIKEEPGSRMLLRDDGMFDRAPRHVPEPQKLQTFLDFLDSVKYGLLFARWGPELSIDAWIGWFSNLVRDHPQKFPQLRELYLRSSWTLCMELRQGVPFATAYKTVVSQANVAEALARYLPPDSKGKGGKGEVKGRFKTHQSEVDSDPRKRPGPYRPGTAVAEERANYGVSATGLPHKETQSVPFTQLRPVALMSFFDGIGVAAQALKSLSVEPALYFSFETDVACQRCCTSQHSSVEHQGDALAVDPSRLASTLKNRCSPDTVLLVCAAPPCHDFSAIRGASSPGVAGPEGAKFVSWSKWLQQFASVCTLQLVLVVENVLMSSTSSQATPQRVARHNGSVESKLPAWRQAVCDDLSALVEELREEQEAWFLSAPKHVRQVYSRGTGWAPRSDYKYSRPLSPTEFRAANRAHVQEVVSSLKPGEHSETMFEEILEECQLGRVSGPFPASKLLLEDTSSCASRAFPVVQGGKVRRADDWLRSHHNATVWVSDSPAYCGVDTLASCIQFAPVRHHMMLSAVDHEGAYRGLPVRSPSECGVVLPVQKDRCLFVHNSLPFGSTGSVWSYLRVADVLSFLAVSLLFVPSAHFVDDFHQSESDDVADSGFQSFKLFHSTLGFRMKVAKEKRPSRSHTLLGVLWTIVQEGVWASPGPERVQKLVDALSECLQKGSCSGPLAAKLAGKLTFVCAWVFGKAGQALLKPLYRRQHSGRTGEAELPPALRVSFRLLVELLPALKPRFLPNVARSVSMRVARLYADAFITMHGQHRCANRWMDEATALQQLRASTNGWGAIYIGPSGRRWSFRAQVPESVLRMCCSSRDYIYWLEAVAQLIALAVVAQDQFDCIVCFVDNTAAEHALNKGTSKNPSLCWLIGAFWVWVARQNLFVSFQRVSSKANMSDKVSRGDFSEAQQLGCQQLEPQFEAAWPPLLRLQQEPANLQAWDFQSVVDVLSVAPPHSEVGEGARLPSLSPPRQLECLAAVEPVDGQELSYGELSRAERASFEKSVEQKISHLMLKELEQAKPPRWRLKDKALGPGGRVSLVPRALRKGRTIPPRIRAGAAALRGPPVFVQLRELQDAFVQHPPDEYREEVTFRPPPASPWHATFILRSQRSGGRRAEGTGEGVSPQAAREAAAAALLQQLPLPTPPKPKPPRQVPTTVPPRPEARPWDARPPPRPTLPSPEAMSSLSAAIQPQLPLQLTRRWIRPLLPGSQQSPGQMAQRAIKDEEVVCNASD</sequence>
<feature type="compositionally biased region" description="Low complexity" evidence="2">
    <location>
        <begin position="1370"/>
        <end position="1384"/>
    </location>
</feature>
<dbReference type="Pfam" id="PF04677">
    <property type="entry name" value="CwfJ_C_1"/>
    <property type="match status" value="1"/>
</dbReference>
<feature type="compositionally biased region" description="Pro residues" evidence="2">
    <location>
        <begin position="2720"/>
        <end position="2739"/>
    </location>
</feature>
<feature type="compositionally biased region" description="Polar residues" evidence="2">
    <location>
        <begin position="153"/>
        <end position="163"/>
    </location>
</feature>
<feature type="compositionally biased region" description="Polar residues" evidence="2">
    <location>
        <begin position="791"/>
        <end position="808"/>
    </location>
</feature>
<dbReference type="InterPro" id="IPR003903">
    <property type="entry name" value="UIM_dom"/>
</dbReference>
<feature type="region of interest" description="Disordered" evidence="2">
    <location>
        <begin position="648"/>
        <end position="714"/>
    </location>
</feature>
<keyword evidence="1" id="KW-0233">DNA recombination</keyword>
<dbReference type="PANTHER" id="PTHR12072">
    <property type="entry name" value="CWF19, CELL CYCLE CONTROL PROTEIN"/>
    <property type="match status" value="1"/>
</dbReference>
<name>A0A1Q9EFF5_SYMMI</name>
<dbReference type="Gene3D" id="3.30.428.10">
    <property type="entry name" value="HIT-like"/>
    <property type="match status" value="1"/>
</dbReference>
<dbReference type="GO" id="GO:0015074">
    <property type="term" value="P:DNA integration"/>
    <property type="evidence" value="ECO:0007669"/>
    <property type="project" value="InterPro"/>
</dbReference>
<comment type="caution">
    <text evidence="4">The sequence shown here is derived from an EMBL/GenBank/DDBJ whole genome shotgun (WGS) entry which is preliminary data.</text>
</comment>
<dbReference type="GO" id="GO:0003677">
    <property type="term" value="F:DNA binding"/>
    <property type="evidence" value="ECO:0007669"/>
    <property type="project" value="InterPro"/>
</dbReference>
<feature type="compositionally biased region" description="Low complexity" evidence="2">
    <location>
        <begin position="819"/>
        <end position="835"/>
    </location>
</feature>
<evidence type="ECO:0000259" key="3">
    <source>
        <dbReference type="Pfam" id="PF04677"/>
    </source>
</evidence>
<dbReference type="OrthoDB" id="430469at2759"/>
<feature type="compositionally biased region" description="Low complexity" evidence="2">
    <location>
        <begin position="2703"/>
        <end position="2719"/>
    </location>
</feature>
<feature type="region of interest" description="Disordered" evidence="2">
    <location>
        <begin position="153"/>
        <end position="186"/>
    </location>
</feature>
<dbReference type="SUPFAM" id="SSF54197">
    <property type="entry name" value="HIT-like"/>
    <property type="match status" value="1"/>
</dbReference>
<dbReference type="EMBL" id="LSRX01000165">
    <property type="protein sequence ID" value="OLQ06174.1"/>
    <property type="molecule type" value="Genomic_DNA"/>
</dbReference>
<feature type="region of interest" description="Disordered" evidence="2">
    <location>
        <begin position="303"/>
        <end position="331"/>
    </location>
</feature>
<feature type="compositionally biased region" description="Pro residues" evidence="2">
    <location>
        <begin position="2747"/>
        <end position="2756"/>
    </location>
</feature>
<proteinExistence type="predicted"/>